<dbReference type="PANTHER" id="PTHR21274:SF0">
    <property type="entry name" value="MECKELIN"/>
    <property type="match status" value="1"/>
</dbReference>
<organism evidence="3 4">
    <name type="scientific">Cloeon dipterum</name>
    <dbReference type="NCBI Taxonomy" id="197152"/>
    <lineage>
        <taxon>Eukaryota</taxon>
        <taxon>Metazoa</taxon>
        <taxon>Ecdysozoa</taxon>
        <taxon>Arthropoda</taxon>
        <taxon>Hexapoda</taxon>
        <taxon>Insecta</taxon>
        <taxon>Pterygota</taxon>
        <taxon>Palaeoptera</taxon>
        <taxon>Ephemeroptera</taxon>
        <taxon>Pisciforma</taxon>
        <taxon>Baetidae</taxon>
        <taxon>Cloeon</taxon>
    </lineage>
</organism>
<dbReference type="Proteomes" id="UP000494165">
    <property type="component" value="Unassembled WGS sequence"/>
</dbReference>
<dbReference type="GO" id="GO:0060271">
    <property type="term" value="P:cilium assembly"/>
    <property type="evidence" value="ECO:0007669"/>
    <property type="project" value="InterPro"/>
</dbReference>
<sequence length="998" mass="110152">MAFSSIGVALTIGLLTFSLGLAEAEELLKFADIGTCLPDEYYNINLLQCVKCSSLANLMPSDDGFSCKCKADSAIIPSIGGEFPRCQKCSEDQEPTFDQRECVPCPNLVSSTEEPNSTAINECSPCPSGQITVSREWNGAISQQPSCVECAAGFKARSEFGSFGLCKPCDWRAAPEITATCNCPAASHELLRPPDEPALCVPKTRLTSWLLTDKSAQIQFDSLSESVFSQLYKDRLRPSVVLCQLNNRTACQFLANLCALGLYKDENSDDGPRPSACKAFRDSKRTPILGAVVSGGDARPWLLYGDGDAPSVLARRKLSPVKFSLHPNSNSSFLRLRAAKFSLEGNLLDLTAGGAGLLTLCPTDEEEPGLRFGAKYRISCSISARKLLAQQTTLQDLYLEATLADGSEKLYPIPILVRNMKANQAKDPTSWQLVRRMFLVDNELGRTSRENKIPKVLRYLKSCTVKTKALGQENAGQIWPPIIELTYDELSSDQMEENAAVTVSLEVTWEMEKTPTYSVQVSAAVLGSASVIWAGIAAWSRSRRDGRAQGASIDLLTLGRLILLACGPVASSFLLVSGVSALLTLLLYKGQSVPHTLLPTEEHETLLRDLVISAASLKLVEVLHLLWMQTKVDLFFMDWERPKVAPSPPPGSPPTPPSRVSIWRTYLVANEWNEIQATRRTSVTVQLLVTVFCLQVIGIEHWATPDPELHTVAQSKFGESKSLALRFAVGLLVYIVAYVVQWLVVTGFFERYVSNSVQQFIDLCSVANISVFIMSHENYGFYLHGRSAHGSADTDMQSLGEQLKREQEDMCAHRGLVPGCEQQTFEMALPPKMRAFCRRVTAPLDTTSGHRSRQLMSTKSKNGIHWQGNADRIAQAYDTMNKFLAAFFQHAIRELDYEIKEKAFLEKVLDIELADSTEKAILYADDGSSFDRVLFHGAEFTLFSFDLALFCCTEMLFSDFLLAAIVTALVANALMVIRQISGRSNVARKTLVDERFLI</sequence>
<dbReference type="AlphaFoldDB" id="A0A8S1CDC0"/>
<keyword evidence="1" id="KW-0472">Membrane</keyword>
<dbReference type="InterPro" id="IPR019170">
    <property type="entry name" value="Meckelin"/>
</dbReference>
<feature type="signal peptide" evidence="2">
    <location>
        <begin position="1"/>
        <end position="24"/>
    </location>
</feature>
<dbReference type="PANTHER" id="PTHR21274">
    <property type="entry name" value="MECKELIN"/>
    <property type="match status" value="1"/>
</dbReference>
<feature type="transmembrane region" description="Helical" evidence="1">
    <location>
        <begin position="723"/>
        <end position="749"/>
    </location>
</feature>
<feature type="transmembrane region" description="Helical" evidence="1">
    <location>
        <begin position="561"/>
        <end position="586"/>
    </location>
</feature>
<proteinExistence type="predicted"/>
<name>A0A8S1CDC0_9INSE</name>
<dbReference type="GO" id="GO:0036038">
    <property type="term" value="C:MKS complex"/>
    <property type="evidence" value="ECO:0007669"/>
    <property type="project" value="InterPro"/>
</dbReference>
<keyword evidence="1" id="KW-1133">Transmembrane helix</keyword>
<evidence type="ECO:0000313" key="4">
    <source>
        <dbReference type="Proteomes" id="UP000494165"/>
    </source>
</evidence>
<protein>
    <recommendedName>
        <fullName evidence="5">Meckelin</fullName>
    </recommendedName>
</protein>
<evidence type="ECO:0000256" key="1">
    <source>
        <dbReference type="SAM" id="Phobius"/>
    </source>
</evidence>
<dbReference type="Pfam" id="PF09773">
    <property type="entry name" value="Meckelin"/>
    <property type="match status" value="1"/>
</dbReference>
<dbReference type="OrthoDB" id="419138at2759"/>
<comment type="caution">
    <text evidence="3">The sequence shown here is derived from an EMBL/GenBank/DDBJ whole genome shotgun (WGS) entry which is preliminary data.</text>
</comment>
<gene>
    <name evidence="3" type="ORF">CLODIP_2_CD13418</name>
</gene>
<feature type="transmembrane region" description="Helical" evidence="1">
    <location>
        <begin position="955"/>
        <end position="977"/>
    </location>
</feature>
<evidence type="ECO:0000313" key="3">
    <source>
        <dbReference type="EMBL" id="CAB3366994.1"/>
    </source>
</evidence>
<keyword evidence="2" id="KW-0732">Signal</keyword>
<dbReference type="EMBL" id="CADEPI010000027">
    <property type="protein sequence ID" value="CAB3366994.1"/>
    <property type="molecule type" value="Genomic_DNA"/>
</dbReference>
<reference evidence="3 4" key="1">
    <citation type="submission" date="2020-04" db="EMBL/GenBank/DDBJ databases">
        <authorList>
            <person name="Alioto T."/>
            <person name="Alioto T."/>
            <person name="Gomez Garrido J."/>
        </authorList>
    </citation>
    <scope>NUCLEOTIDE SEQUENCE [LARGE SCALE GENOMIC DNA]</scope>
</reference>
<accession>A0A8S1CDC0</accession>
<evidence type="ECO:0008006" key="5">
    <source>
        <dbReference type="Google" id="ProtNLM"/>
    </source>
</evidence>
<evidence type="ECO:0000256" key="2">
    <source>
        <dbReference type="SAM" id="SignalP"/>
    </source>
</evidence>
<keyword evidence="4" id="KW-1185">Reference proteome</keyword>
<feature type="chain" id="PRO_5035841373" description="Meckelin" evidence="2">
    <location>
        <begin position="25"/>
        <end position="998"/>
    </location>
</feature>
<keyword evidence="1" id="KW-0812">Transmembrane</keyword>